<dbReference type="STRING" id="588932.DA69_03385"/>
<evidence type="ECO:0000259" key="6">
    <source>
        <dbReference type="PROSITE" id="PS50949"/>
    </source>
</evidence>
<dbReference type="SUPFAM" id="SSF46785">
    <property type="entry name" value="Winged helix' DNA-binding domain"/>
    <property type="match status" value="1"/>
</dbReference>
<dbReference type="InterPro" id="IPR015424">
    <property type="entry name" value="PyrdxlP-dep_Trfase"/>
</dbReference>
<dbReference type="EMBL" id="CP015614">
    <property type="protein sequence ID" value="ANF53875.1"/>
    <property type="molecule type" value="Genomic_DNA"/>
</dbReference>
<dbReference type="Pfam" id="PF00392">
    <property type="entry name" value="GntR"/>
    <property type="match status" value="1"/>
</dbReference>
<dbReference type="Pfam" id="PF00155">
    <property type="entry name" value="Aminotran_1_2"/>
    <property type="match status" value="1"/>
</dbReference>
<evidence type="ECO:0000313" key="8">
    <source>
        <dbReference type="Proteomes" id="UP000077603"/>
    </source>
</evidence>
<dbReference type="InterPro" id="IPR004839">
    <property type="entry name" value="Aminotransferase_I/II_large"/>
</dbReference>
<dbReference type="KEGG" id="bne:DA69_03385"/>
<organism evidence="7 8">
    <name type="scientific">Brevundimonas naejangsanensis</name>
    <dbReference type="NCBI Taxonomy" id="588932"/>
    <lineage>
        <taxon>Bacteria</taxon>
        <taxon>Pseudomonadati</taxon>
        <taxon>Pseudomonadota</taxon>
        <taxon>Alphaproteobacteria</taxon>
        <taxon>Caulobacterales</taxon>
        <taxon>Caulobacteraceae</taxon>
        <taxon>Brevundimonas</taxon>
    </lineage>
</organism>
<keyword evidence="4" id="KW-0238">DNA-binding</keyword>
<dbReference type="InterPro" id="IPR051446">
    <property type="entry name" value="HTH_trans_reg/aminotransferase"/>
</dbReference>
<dbReference type="GO" id="GO:0003700">
    <property type="term" value="F:DNA-binding transcription factor activity"/>
    <property type="evidence" value="ECO:0007669"/>
    <property type="project" value="InterPro"/>
</dbReference>
<comment type="similarity">
    <text evidence="1">In the C-terminal section; belongs to the class-I pyridoxal-phosphate-dependent aminotransferase family.</text>
</comment>
<dbReference type="GO" id="GO:0003677">
    <property type="term" value="F:DNA binding"/>
    <property type="evidence" value="ECO:0007669"/>
    <property type="project" value="UniProtKB-KW"/>
</dbReference>
<protein>
    <submittedName>
        <fullName evidence="7">GntR family transcriptional regulator</fullName>
    </submittedName>
</protein>
<dbReference type="PANTHER" id="PTHR46577:SF1">
    <property type="entry name" value="HTH-TYPE TRANSCRIPTIONAL REGULATORY PROTEIN GABR"/>
    <property type="match status" value="1"/>
</dbReference>
<dbReference type="SUPFAM" id="SSF53383">
    <property type="entry name" value="PLP-dependent transferases"/>
    <property type="match status" value="1"/>
</dbReference>
<dbReference type="CDD" id="cd07377">
    <property type="entry name" value="WHTH_GntR"/>
    <property type="match status" value="1"/>
</dbReference>
<keyword evidence="8" id="KW-1185">Reference proteome</keyword>
<keyword evidence="5" id="KW-0804">Transcription</keyword>
<reference evidence="7 8" key="1">
    <citation type="journal article" date="2014" name="Genome Announc.">
        <title>Genome Sequence of a Promising Hydrogen-Producing Facultative Anaerobic Bacterium, Brevundimonas naejangsanensis Strain B1.</title>
        <authorList>
            <person name="Su H."/>
            <person name="Zhang T."/>
            <person name="Bao M."/>
            <person name="Jiang Y."/>
            <person name="Wang Y."/>
            <person name="Tan T."/>
        </authorList>
    </citation>
    <scope>NUCLEOTIDE SEQUENCE [LARGE SCALE GENOMIC DNA]</scope>
    <source>
        <strain evidence="7 8">B1</strain>
    </source>
</reference>
<name>A0A172Y450_9CAUL</name>
<dbReference type="SMART" id="SM00345">
    <property type="entry name" value="HTH_GNTR"/>
    <property type="match status" value="1"/>
</dbReference>
<keyword evidence="3" id="KW-0805">Transcription regulation</keyword>
<dbReference type="AlphaFoldDB" id="A0A172Y450"/>
<evidence type="ECO:0000256" key="3">
    <source>
        <dbReference type="ARBA" id="ARBA00023015"/>
    </source>
</evidence>
<proteinExistence type="inferred from homology"/>
<dbReference type="PRINTS" id="PR00035">
    <property type="entry name" value="HTHGNTR"/>
</dbReference>
<dbReference type="Proteomes" id="UP000077603">
    <property type="component" value="Chromosome"/>
</dbReference>
<dbReference type="Gene3D" id="3.40.640.10">
    <property type="entry name" value="Type I PLP-dependent aspartate aminotransferase-like (Major domain)"/>
    <property type="match status" value="1"/>
</dbReference>
<dbReference type="PANTHER" id="PTHR46577">
    <property type="entry name" value="HTH-TYPE TRANSCRIPTIONAL REGULATORY PROTEIN GABR"/>
    <property type="match status" value="1"/>
</dbReference>
<keyword evidence="2" id="KW-0663">Pyridoxal phosphate</keyword>
<evidence type="ECO:0000256" key="2">
    <source>
        <dbReference type="ARBA" id="ARBA00022898"/>
    </source>
</evidence>
<dbReference type="PROSITE" id="PS50949">
    <property type="entry name" value="HTH_GNTR"/>
    <property type="match status" value="1"/>
</dbReference>
<dbReference type="eggNOG" id="COG1167">
    <property type="taxonomic scope" value="Bacteria"/>
</dbReference>
<feature type="domain" description="HTH gntR-type" evidence="6">
    <location>
        <begin position="22"/>
        <end position="90"/>
    </location>
</feature>
<dbReference type="InterPro" id="IPR015421">
    <property type="entry name" value="PyrdxlP-dep_Trfase_major"/>
</dbReference>
<dbReference type="Gene3D" id="1.10.10.10">
    <property type="entry name" value="Winged helix-like DNA-binding domain superfamily/Winged helix DNA-binding domain"/>
    <property type="match status" value="1"/>
</dbReference>
<evidence type="ECO:0000256" key="1">
    <source>
        <dbReference type="ARBA" id="ARBA00005384"/>
    </source>
</evidence>
<evidence type="ECO:0000313" key="7">
    <source>
        <dbReference type="EMBL" id="ANF53875.1"/>
    </source>
</evidence>
<dbReference type="InterPro" id="IPR036388">
    <property type="entry name" value="WH-like_DNA-bd_sf"/>
</dbReference>
<gene>
    <name evidence="7" type="ORF">DA69_03385</name>
</gene>
<dbReference type="InterPro" id="IPR036390">
    <property type="entry name" value="WH_DNA-bd_sf"/>
</dbReference>
<evidence type="ECO:0000256" key="5">
    <source>
        <dbReference type="ARBA" id="ARBA00023163"/>
    </source>
</evidence>
<sequence>MLKRAQLDSVQAFMDHPAQSGLPLHARIQRAVRQLIVERSLTAGRPLPSSRTLARSLGVSRDTVETAYAQLHAEGFIERRVGSGSFVCELTELGLKRGVLRPAGRRPALQPATAPTLSRRGQAMADSGRLRDPYAPLAFSPGVPETRLFPFAQWDRLHRLTLREEGAAALHHGDPQGHPRLRRAIAEYANLERGARADPDQILVLTSSQQALSLCARVLADPGDGVFIEDPAYQGAAKAIDAAGLKRLPVAVDAQGLRTDDLLARREDGRAVFVTPSHQFPTGRTLSLDRRLALIQWAADHDAWILEDDYDSEFHYAGRPTACVQGLDPHDRTLYLGTFTKSLFPGLRLAYLILPRRLVEPMVAARSLMDGFTASVSQLTLARFIEDGRFGAYVRTMRGVYEERLDALEAAVTARLSHVVTPDRPAGGLQMPCFLKDGFNEAETVRAARRVGVHLTGLTPLHDAGAGRPGWLMGFAASTPAEIDAAVGRLAKLFPA</sequence>
<accession>A0A172Y450</accession>
<dbReference type="RefSeq" id="WP_025977457.1">
    <property type="nucleotide sequence ID" value="NZ_CP015614.1"/>
</dbReference>
<evidence type="ECO:0000256" key="4">
    <source>
        <dbReference type="ARBA" id="ARBA00023125"/>
    </source>
</evidence>
<dbReference type="InterPro" id="IPR000524">
    <property type="entry name" value="Tscrpt_reg_HTH_GntR"/>
</dbReference>
<dbReference type="OrthoDB" id="9808770at2"/>
<dbReference type="CDD" id="cd00609">
    <property type="entry name" value="AAT_like"/>
    <property type="match status" value="1"/>
</dbReference>
<dbReference type="GO" id="GO:0030170">
    <property type="term" value="F:pyridoxal phosphate binding"/>
    <property type="evidence" value="ECO:0007669"/>
    <property type="project" value="InterPro"/>
</dbReference>